<name>A0ABP8NQB2_9BACT</name>
<evidence type="ECO:0000313" key="2">
    <source>
        <dbReference type="Proteomes" id="UP001500067"/>
    </source>
</evidence>
<proteinExistence type="predicted"/>
<gene>
    <name evidence="1" type="ORF">GCM10023093_29280</name>
</gene>
<sequence>MGLIADSALSSMGAKIVSAGFIITFTIIRTDISTPMPRTLRDMDHAADTALMQYLDRYFYPQHTTSYRRYNDKEHQLQGIDTICDIGDLKELLIDEKAVSQYINEDLPTFAFEVDFLRSSGELTPGWLFDTGKRTRYYLLSWIRADISNDIPPRERSLHLTADNILSLDTLLVNRKAIINMLRNYGIDREYVEAIAPRIRATGKQGYYEKDNDRPCNFFFSAQLAERPINIVVSKRKLEELACRRFTIVPVTG</sequence>
<protein>
    <submittedName>
        <fullName evidence="1">Uncharacterized protein</fullName>
    </submittedName>
</protein>
<organism evidence="1 2">
    <name type="scientific">Nemorincola caseinilytica</name>
    <dbReference type="NCBI Taxonomy" id="2054315"/>
    <lineage>
        <taxon>Bacteria</taxon>
        <taxon>Pseudomonadati</taxon>
        <taxon>Bacteroidota</taxon>
        <taxon>Chitinophagia</taxon>
        <taxon>Chitinophagales</taxon>
        <taxon>Chitinophagaceae</taxon>
        <taxon>Nemorincola</taxon>
    </lineage>
</organism>
<dbReference type="EMBL" id="BAABFA010000024">
    <property type="protein sequence ID" value="GAA4469580.1"/>
    <property type="molecule type" value="Genomic_DNA"/>
</dbReference>
<evidence type="ECO:0000313" key="1">
    <source>
        <dbReference type="EMBL" id="GAA4469580.1"/>
    </source>
</evidence>
<keyword evidence="2" id="KW-1185">Reference proteome</keyword>
<dbReference type="Proteomes" id="UP001500067">
    <property type="component" value="Unassembled WGS sequence"/>
</dbReference>
<reference evidence="2" key="1">
    <citation type="journal article" date="2019" name="Int. J. Syst. Evol. Microbiol.">
        <title>The Global Catalogue of Microorganisms (GCM) 10K type strain sequencing project: providing services to taxonomists for standard genome sequencing and annotation.</title>
        <authorList>
            <consortium name="The Broad Institute Genomics Platform"/>
            <consortium name="The Broad Institute Genome Sequencing Center for Infectious Disease"/>
            <person name="Wu L."/>
            <person name="Ma J."/>
        </authorList>
    </citation>
    <scope>NUCLEOTIDE SEQUENCE [LARGE SCALE GENOMIC DNA]</scope>
    <source>
        <strain evidence="2">JCM 32105</strain>
    </source>
</reference>
<comment type="caution">
    <text evidence="1">The sequence shown here is derived from an EMBL/GenBank/DDBJ whole genome shotgun (WGS) entry which is preliminary data.</text>
</comment>
<accession>A0ABP8NQB2</accession>